<sequence>MNAIYNIVWSTARNMFVVAGEFSRGNNGMRNSIRVTGLATLICSAAVNATGLGPQNGASIILNDNEVVTASGQTNTTGVESITTGGDGLQIKGKATINVSGETLSTGVSLGLC</sequence>
<dbReference type="Pfam" id="PF13018">
    <property type="entry name" value="ESPR"/>
    <property type="match status" value="1"/>
</dbReference>
<dbReference type="InterPro" id="IPR024973">
    <property type="entry name" value="ESPR"/>
</dbReference>
<evidence type="ECO:0000313" key="3">
    <source>
        <dbReference type="Proteomes" id="UP000255286"/>
    </source>
</evidence>
<gene>
    <name evidence="2" type="ORF">NCTC8782_03339</name>
</gene>
<protein>
    <recommendedName>
        <fullName evidence="1">ESPR domain-containing protein</fullName>
    </recommendedName>
</protein>
<comment type="caution">
    <text evidence="2">The sequence shown here is derived from an EMBL/GenBank/DDBJ whole genome shotgun (WGS) entry which is preliminary data.</text>
</comment>
<evidence type="ECO:0000259" key="1">
    <source>
        <dbReference type="Pfam" id="PF13018"/>
    </source>
</evidence>
<evidence type="ECO:0000313" key="2">
    <source>
        <dbReference type="EMBL" id="SUX80732.1"/>
    </source>
</evidence>
<reference evidence="2 3" key="1">
    <citation type="submission" date="2018-06" db="EMBL/GenBank/DDBJ databases">
        <authorList>
            <consortium name="Pathogen Informatics"/>
            <person name="Doyle S."/>
        </authorList>
    </citation>
    <scope>NUCLEOTIDE SEQUENCE [LARGE SCALE GENOMIC DNA]</scope>
    <source>
        <strain evidence="2 3">NCTC8782</strain>
    </source>
</reference>
<proteinExistence type="predicted"/>
<dbReference type="Proteomes" id="UP000255286">
    <property type="component" value="Unassembled WGS sequence"/>
</dbReference>
<dbReference type="AlphaFoldDB" id="A0A9Q7ZPU3"/>
<dbReference type="RefSeq" id="WP_115601832.1">
    <property type="nucleotide sequence ID" value="NZ_UIGT01000001.1"/>
</dbReference>
<organism evidence="2 3">
    <name type="scientific">Citrobacter youngae</name>
    <dbReference type="NCBI Taxonomy" id="133448"/>
    <lineage>
        <taxon>Bacteria</taxon>
        <taxon>Pseudomonadati</taxon>
        <taxon>Pseudomonadota</taxon>
        <taxon>Gammaproteobacteria</taxon>
        <taxon>Enterobacterales</taxon>
        <taxon>Enterobacteriaceae</taxon>
        <taxon>Citrobacter</taxon>
        <taxon>Citrobacter freundii complex</taxon>
    </lineage>
</organism>
<feature type="domain" description="ESPR" evidence="1">
    <location>
        <begin position="1"/>
        <end position="44"/>
    </location>
</feature>
<dbReference type="EMBL" id="UIGT01000001">
    <property type="protein sequence ID" value="SUX80732.1"/>
    <property type="molecule type" value="Genomic_DNA"/>
</dbReference>
<accession>A0A9Q7ZPU3</accession>
<name>A0A9Q7ZPU3_9ENTR</name>